<dbReference type="PANTHER" id="PTHR34701">
    <property type="entry name" value="TRANSCRIPTIONAL REGULATOR MRAZ"/>
    <property type="match status" value="1"/>
</dbReference>
<dbReference type="eggNOG" id="COG2001">
    <property type="taxonomic scope" value="Bacteria"/>
</dbReference>
<dbReference type="Proteomes" id="UP000253075">
    <property type="component" value="Unassembled WGS sequence"/>
</dbReference>
<reference evidence="11" key="3">
    <citation type="submission" date="2018-02" db="EMBL/GenBank/DDBJ databases">
        <title>Phenotypic characterization and whole genome analysis of multidrug-resistant, extended-spectrum beta-lactamase-producing bacteria isolated from dogs in Germany.</title>
        <authorList>
            <person name="Williamson C."/>
        </authorList>
    </citation>
    <scope>NUCLEOTIDE SEQUENCE [LARGE SCALE GENOMIC DNA]</scope>
    <source>
        <strain evidence="11">AFG_SD03_1510_Ahy_093</strain>
    </source>
</reference>
<dbReference type="InterPro" id="IPR035642">
    <property type="entry name" value="MraZ_N"/>
</dbReference>
<dbReference type="RefSeq" id="WP_005305730.1">
    <property type="nucleotide sequence ID" value="NZ_AP022206.1"/>
</dbReference>
<dbReference type="AlphaFoldDB" id="A0A081UYK1"/>
<evidence type="ECO:0000313" key="11">
    <source>
        <dbReference type="Proteomes" id="UP000253075"/>
    </source>
</evidence>
<dbReference type="PROSITE" id="PS51740">
    <property type="entry name" value="SPOVT_ABRB"/>
    <property type="match status" value="2"/>
</dbReference>
<evidence type="ECO:0000256" key="2">
    <source>
        <dbReference type="ARBA" id="ARBA00022490"/>
    </source>
</evidence>
<dbReference type="EMBL" id="DACTUL010000011">
    <property type="protein sequence ID" value="HAT6344106.1"/>
    <property type="molecule type" value="Genomic_DNA"/>
</dbReference>
<dbReference type="InterPro" id="IPR037914">
    <property type="entry name" value="SpoVT-AbrB_sf"/>
</dbReference>
<evidence type="ECO:0000256" key="3">
    <source>
        <dbReference type="ARBA" id="ARBA00022737"/>
    </source>
</evidence>
<comment type="caution">
    <text evidence="9">The sequence shown here is derived from an EMBL/GenBank/DDBJ whole genome shotgun (WGS) entry which is preliminary data.</text>
</comment>
<evidence type="ECO:0000256" key="6">
    <source>
        <dbReference type="ARBA" id="ARBA00023163"/>
    </source>
</evidence>
<dbReference type="NCBIfam" id="TIGR00242">
    <property type="entry name" value="division/cell wall cluster transcriptional repressor MraZ"/>
    <property type="match status" value="1"/>
</dbReference>
<dbReference type="CDD" id="cd16321">
    <property type="entry name" value="MraZ_C"/>
    <property type="match status" value="1"/>
</dbReference>
<keyword evidence="4 7" id="KW-0805">Transcription regulation</keyword>
<dbReference type="OMA" id="ECELDGN"/>
<comment type="subcellular location">
    <subcellularLocation>
        <location evidence="7">Cytoplasm</location>
        <location evidence="7">Nucleoid</location>
    </subcellularLocation>
</comment>
<dbReference type="GO" id="GO:0009295">
    <property type="term" value="C:nucleoid"/>
    <property type="evidence" value="ECO:0007669"/>
    <property type="project" value="UniProtKB-SubCell"/>
</dbReference>
<dbReference type="InterPro" id="IPR007159">
    <property type="entry name" value="SpoVT-AbrB_dom"/>
</dbReference>
<evidence type="ECO:0000259" key="8">
    <source>
        <dbReference type="PROSITE" id="PS51740"/>
    </source>
</evidence>
<reference evidence="9" key="1">
    <citation type="journal article" date="2018" name="Genome Biol.">
        <title>SKESA: strategic k-mer extension for scrupulous assemblies.</title>
        <authorList>
            <person name="Souvorov A."/>
            <person name="Agarwala R."/>
            <person name="Lipman D.J."/>
        </authorList>
    </citation>
    <scope>NUCLEOTIDE SEQUENCE</scope>
    <source>
        <strain evidence="9">OLC2673_Aeromonas</strain>
    </source>
</reference>
<dbReference type="Gene3D" id="3.40.1550.20">
    <property type="entry name" value="Transcriptional regulator MraZ domain"/>
    <property type="match status" value="1"/>
</dbReference>
<keyword evidence="5 7" id="KW-0238">DNA-binding</keyword>
<protein>
    <recommendedName>
        <fullName evidence="1 7">Transcriptional regulator MraZ</fullName>
    </recommendedName>
</protein>
<comment type="similarity">
    <text evidence="7">Belongs to the MraZ family.</text>
</comment>
<comment type="subunit">
    <text evidence="7">Forms oligomers.</text>
</comment>
<dbReference type="GO" id="GO:2000143">
    <property type="term" value="P:negative regulation of DNA-templated transcription initiation"/>
    <property type="evidence" value="ECO:0007669"/>
    <property type="project" value="TreeGrafter"/>
</dbReference>
<dbReference type="Proteomes" id="UP000859505">
    <property type="component" value="Unassembled WGS sequence"/>
</dbReference>
<keyword evidence="2 7" id="KW-0963">Cytoplasm</keyword>
<accession>A0A081UYK1</accession>
<feature type="domain" description="SpoVT-AbrB" evidence="8">
    <location>
        <begin position="81"/>
        <end position="124"/>
    </location>
</feature>
<dbReference type="InterPro" id="IPR038619">
    <property type="entry name" value="MraZ_sf"/>
</dbReference>
<dbReference type="GO" id="GO:0000976">
    <property type="term" value="F:transcription cis-regulatory region binding"/>
    <property type="evidence" value="ECO:0007669"/>
    <property type="project" value="TreeGrafter"/>
</dbReference>
<dbReference type="KEGG" id="aaj:BOQ57_20315"/>
<evidence type="ECO:0000313" key="9">
    <source>
        <dbReference type="EMBL" id="HAT6344106.1"/>
    </source>
</evidence>
<dbReference type="GO" id="GO:0005737">
    <property type="term" value="C:cytoplasm"/>
    <property type="evidence" value="ECO:0007669"/>
    <property type="project" value="UniProtKB-UniRule"/>
</dbReference>
<dbReference type="EMBL" id="PUTQ01000011">
    <property type="protein sequence ID" value="RCF50117.1"/>
    <property type="molecule type" value="Genomic_DNA"/>
</dbReference>
<evidence type="ECO:0000256" key="1">
    <source>
        <dbReference type="ARBA" id="ARBA00013860"/>
    </source>
</evidence>
<evidence type="ECO:0000313" key="10">
    <source>
        <dbReference type="EMBL" id="RCF50117.1"/>
    </source>
</evidence>
<evidence type="ECO:0000256" key="4">
    <source>
        <dbReference type="ARBA" id="ARBA00023015"/>
    </source>
</evidence>
<dbReference type="GO" id="GO:0003700">
    <property type="term" value="F:DNA-binding transcription factor activity"/>
    <property type="evidence" value="ECO:0007669"/>
    <property type="project" value="UniProtKB-UniRule"/>
</dbReference>
<feature type="domain" description="SpoVT-AbrB" evidence="8">
    <location>
        <begin position="5"/>
        <end position="52"/>
    </location>
</feature>
<evidence type="ECO:0000256" key="5">
    <source>
        <dbReference type="ARBA" id="ARBA00023125"/>
    </source>
</evidence>
<reference evidence="9" key="5">
    <citation type="submission" date="2020-01" db="EMBL/GenBank/DDBJ databases">
        <authorList>
            <consortium name="NCBI Pathogen Detection Project"/>
        </authorList>
    </citation>
    <scope>NUCLEOTIDE SEQUENCE</scope>
    <source>
        <strain evidence="9">OLC2673_Aeromonas</strain>
    </source>
</reference>
<dbReference type="InterPro" id="IPR003444">
    <property type="entry name" value="MraZ"/>
</dbReference>
<dbReference type="InterPro" id="IPR020603">
    <property type="entry name" value="MraZ_dom"/>
</dbReference>
<gene>
    <name evidence="7 9" type="primary">mraZ</name>
    <name evidence="10" type="ORF">C6C11_09455</name>
    <name evidence="9" type="ORF">JAJ28_001827</name>
</gene>
<reference evidence="10" key="4">
    <citation type="submission" date="2018-02" db="EMBL/GenBank/DDBJ databases">
        <authorList>
            <person name="Williamson C."/>
        </authorList>
    </citation>
    <scope>NUCLEOTIDE SEQUENCE</scope>
    <source>
        <strain evidence="10">AFG_SD03_1510_Ahy_093</strain>
    </source>
</reference>
<dbReference type="GeneID" id="47842871"/>
<dbReference type="GeneID" id="4488205"/>
<dbReference type="HAMAP" id="MF_01008">
    <property type="entry name" value="MraZ"/>
    <property type="match status" value="1"/>
</dbReference>
<keyword evidence="6 7" id="KW-0804">Transcription</keyword>
<reference evidence="10 11" key="2">
    <citation type="journal article" date="2018" name="PLoS ONE">
        <title>Phenotypic characterization and whole genome analysis of extended-spectrum beta-lactamase-producing bacteria isolated from dogs in Germany.</title>
        <authorList>
            <person name="Boehmer T."/>
            <person name="Vogler A.J."/>
            <person name="Thomas A."/>
            <person name="Sauer S."/>
            <person name="Hergenroether M."/>
            <person name="Straubinger R.K."/>
            <person name="Birdsell D."/>
            <person name="Keim P."/>
            <person name="Sahl J.W."/>
            <person name="Williamson C.H."/>
            <person name="Riehm J.M."/>
        </authorList>
    </citation>
    <scope>NUCLEOTIDE SEQUENCE [LARGE SCALE GENOMIC DNA]</scope>
    <source>
        <strain evidence="10 11">AFG_SD03_1510_Ahy_093</strain>
    </source>
</reference>
<dbReference type="SUPFAM" id="SSF89447">
    <property type="entry name" value="AbrB/MazE/MraZ-like"/>
    <property type="match status" value="1"/>
</dbReference>
<evidence type="ECO:0000256" key="7">
    <source>
        <dbReference type="HAMAP-Rule" id="MF_01008"/>
    </source>
</evidence>
<dbReference type="KEGG" id="ahh:RY45_20155"/>
<dbReference type="KEGG" id="ahi:VU14_02235"/>
<organism evidence="9 12">
    <name type="scientific">Aeromonas hydrophila</name>
    <dbReference type="NCBI Taxonomy" id="644"/>
    <lineage>
        <taxon>Bacteria</taxon>
        <taxon>Pseudomonadati</taxon>
        <taxon>Pseudomonadota</taxon>
        <taxon>Gammaproteobacteria</taxon>
        <taxon>Aeromonadales</taxon>
        <taxon>Aeromonadaceae</taxon>
        <taxon>Aeromonas</taxon>
    </lineage>
</organism>
<dbReference type="FunFam" id="3.40.1550.20:FF:000001">
    <property type="entry name" value="Transcriptional regulator MraZ"/>
    <property type="match status" value="1"/>
</dbReference>
<keyword evidence="3" id="KW-0677">Repeat</keyword>
<name>A0A081UYK1_AERHY</name>
<dbReference type="Pfam" id="PF02381">
    <property type="entry name" value="MraZ"/>
    <property type="match status" value="2"/>
</dbReference>
<proteinExistence type="inferred from homology"/>
<evidence type="ECO:0000313" key="12">
    <source>
        <dbReference type="Proteomes" id="UP000859505"/>
    </source>
</evidence>
<sequence>MLRGAHAISLDSKGRLAIPTKYRDWLRDESEGQLVCTIDIAHPCLLLYPLNEWEEIERKLKTLSSMNPLERRLQRLLLGHATECELDGNGRLLLSQPLRSHAGLDKKIMLVGQLNKFELWDEARWQQQVNDDIQGLPEDDWASSPRLQDFSL</sequence>
<dbReference type="PANTHER" id="PTHR34701:SF1">
    <property type="entry name" value="TRANSCRIPTIONAL REGULATOR MRAZ"/>
    <property type="match status" value="1"/>
</dbReference>
<dbReference type="InterPro" id="IPR035644">
    <property type="entry name" value="MraZ_C"/>
</dbReference>
<dbReference type="CDD" id="cd16320">
    <property type="entry name" value="MraZ_N"/>
    <property type="match status" value="1"/>
</dbReference>